<evidence type="ECO:0000259" key="1">
    <source>
        <dbReference type="Pfam" id="PF13191"/>
    </source>
</evidence>
<dbReference type="Proteomes" id="UP000064967">
    <property type="component" value="Chromosome"/>
</dbReference>
<accession>A0A0K1Q083</accession>
<dbReference type="InterPro" id="IPR011990">
    <property type="entry name" value="TPR-like_helical_dom_sf"/>
</dbReference>
<evidence type="ECO:0000313" key="2">
    <source>
        <dbReference type="EMBL" id="AKU99051.1"/>
    </source>
</evidence>
<dbReference type="PANTHER" id="PTHR47691">
    <property type="entry name" value="REGULATOR-RELATED"/>
    <property type="match status" value="1"/>
</dbReference>
<proteinExistence type="predicted"/>
<name>A0A0K1Q083_9BACT</name>
<dbReference type="KEGG" id="llu:AKJ09_05715"/>
<dbReference type="SUPFAM" id="SSF52540">
    <property type="entry name" value="P-loop containing nucleoside triphosphate hydrolases"/>
    <property type="match status" value="1"/>
</dbReference>
<dbReference type="Gene3D" id="1.25.40.10">
    <property type="entry name" value="Tetratricopeptide repeat domain"/>
    <property type="match status" value="1"/>
</dbReference>
<protein>
    <submittedName>
        <fullName evidence="2">Signal transduction response regulator / Disease resistance domain-containing protein</fullName>
    </submittedName>
</protein>
<dbReference type="CDD" id="cd00009">
    <property type="entry name" value="AAA"/>
    <property type="match status" value="1"/>
</dbReference>
<dbReference type="InterPro" id="IPR041664">
    <property type="entry name" value="AAA_16"/>
</dbReference>
<dbReference type="SUPFAM" id="SSF48452">
    <property type="entry name" value="TPR-like"/>
    <property type="match status" value="2"/>
</dbReference>
<dbReference type="STRING" id="1391654.AKJ09_05715"/>
<reference evidence="2 3" key="1">
    <citation type="submission" date="2015-08" db="EMBL/GenBank/DDBJ databases">
        <authorList>
            <person name="Babu N.S."/>
            <person name="Beckwith C.J."/>
            <person name="Beseler K.G."/>
            <person name="Brison A."/>
            <person name="Carone J.V."/>
            <person name="Caskin T.P."/>
            <person name="Diamond M."/>
            <person name="Durham M.E."/>
            <person name="Foxe J.M."/>
            <person name="Go M."/>
            <person name="Henderson B.A."/>
            <person name="Jones I.B."/>
            <person name="McGettigan J.A."/>
            <person name="Micheletti S.J."/>
            <person name="Nasrallah M.E."/>
            <person name="Ortiz D."/>
            <person name="Piller C.R."/>
            <person name="Privatt S.R."/>
            <person name="Schneider S.L."/>
            <person name="Sharp S."/>
            <person name="Smith T.C."/>
            <person name="Stanton J.D."/>
            <person name="Ullery H.E."/>
            <person name="Wilson R.J."/>
            <person name="Serrano M.G."/>
            <person name="Buck G."/>
            <person name="Lee V."/>
            <person name="Wang Y."/>
            <person name="Carvalho R."/>
            <person name="Voegtly L."/>
            <person name="Shi R."/>
            <person name="Duckworth R."/>
            <person name="Johnson A."/>
            <person name="Loviza R."/>
            <person name="Walstead R."/>
            <person name="Shah Z."/>
            <person name="Kiflezghi M."/>
            <person name="Wade K."/>
            <person name="Ball S.L."/>
            <person name="Bradley K.W."/>
            <person name="Asai D.J."/>
            <person name="Bowman C.A."/>
            <person name="Russell D.A."/>
            <person name="Pope W.H."/>
            <person name="Jacobs-Sera D."/>
            <person name="Hendrix R.W."/>
            <person name="Hatfull G.F."/>
        </authorList>
    </citation>
    <scope>NUCLEOTIDE SEQUENCE [LARGE SCALE GENOMIC DNA]</scope>
    <source>
        <strain evidence="2 3">DSM 27648</strain>
    </source>
</reference>
<sequence length="844" mass="90485">MREGPIVGRERDLRAVAELFAQGERLVTLVGPPGVGKTRLARAVADAQPGPAPPLCDLTEARTASDLVSAIANVVGVAPRDVADGSAPEAIARMLEEHDLLVLDSFDDLVVAGRPLLERWLSESLRVRFLVTSRRRIGLASSEVVHELGPLATTGERGDRSTSPALRLFLALASRARPRLADSPEAVADSIELVHVLEGFPLAIELAAARMAIMSPRELAARPQPDALSVPRGHARGYTSLEAAIAKSWDALTPGERTVLAQLSVFHGSFTVHAAEAVVDLSELRGREARAETVPPILDILHVLRDSSLVRIARDDGAELRLGMHRAIREFAELRLAEAVRRDTKDRHARWFASRSPADLYDDLENATAALAHLRSAGQRESAIALIASLRSAKLAYGPLEPYLAALDEMIAEASSNVSNAPGLLLLRTTRLATLSALGSVGEALAESERAAAIATQLGDVAAHRRVLAIAGGVRLFSGQEEVAIETLEATLRAEGGPVPDDVEELARRHLGYVWLQRGETAAAIQALTRAGDLARARGDQESAASIVANLGLALQDRGDRSEAREHYLRALASTKSTVRRAYYIGYEGTAAHEDGDLETARTRYEEASEIVAKVGDRRALGWLAAMNAAVAARRDALEWAEKARTDAERIGAETKDVNLIWLARFTRLELHASRARSGDPEAHAEALRLRAEATTGPAAPASRSWDVRLMLRLFATSLASEQPARSTAADAPSSPRVTVARDGTWFAIGESPCQVGKYRATSRMLAVLATSRERAPGTAMSVNTLFRAGWPGEQIQKSSAANRVRVALAALRSLGLRDVLLHNGDGYLLDTSVAIDRGGDAAS</sequence>
<gene>
    <name evidence="2" type="ORF">AKJ09_05715</name>
</gene>
<dbReference type="InterPro" id="IPR027417">
    <property type="entry name" value="P-loop_NTPase"/>
</dbReference>
<dbReference type="PRINTS" id="PR00364">
    <property type="entry name" value="DISEASERSIST"/>
</dbReference>
<dbReference type="Gene3D" id="3.40.50.300">
    <property type="entry name" value="P-loop containing nucleotide triphosphate hydrolases"/>
    <property type="match status" value="1"/>
</dbReference>
<dbReference type="Pfam" id="PF13191">
    <property type="entry name" value="AAA_16"/>
    <property type="match status" value="1"/>
</dbReference>
<dbReference type="EMBL" id="CP012333">
    <property type="protein sequence ID" value="AKU99051.1"/>
    <property type="molecule type" value="Genomic_DNA"/>
</dbReference>
<evidence type="ECO:0000313" key="3">
    <source>
        <dbReference type="Proteomes" id="UP000064967"/>
    </source>
</evidence>
<keyword evidence="3" id="KW-1185">Reference proteome</keyword>
<organism evidence="2 3">
    <name type="scientific">Labilithrix luteola</name>
    <dbReference type="NCBI Taxonomy" id="1391654"/>
    <lineage>
        <taxon>Bacteria</taxon>
        <taxon>Pseudomonadati</taxon>
        <taxon>Myxococcota</taxon>
        <taxon>Polyangia</taxon>
        <taxon>Polyangiales</taxon>
        <taxon>Labilitrichaceae</taxon>
        <taxon>Labilithrix</taxon>
    </lineage>
</organism>
<dbReference type="PANTHER" id="PTHR47691:SF3">
    <property type="entry name" value="HTH-TYPE TRANSCRIPTIONAL REGULATOR RV0890C-RELATED"/>
    <property type="match status" value="1"/>
</dbReference>
<feature type="domain" description="Orc1-like AAA ATPase" evidence="1">
    <location>
        <begin position="6"/>
        <end position="124"/>
    </location>
</feature>
<dbReference type="AlphaFoldDB" id="A0A0K1Q083"/>